<evidence type="ECO:0000313" key="2">
    <source>
        <dbReference type="Proteomes" id="UP000186698"/>
    </source>
</evidence>
<dbReference type="AGR" id="Xenbase:XB-GENE-17346266"/>
<evidence type="ECO:0000313" key="4">
    <source>
        <dbReference type="Xenbase" id="XB-GENE-17346266"/>
    </source>
</evidence>
<dbReference type="InterPro" id="IPR042125">
    <property type="entry name" value="SMIM11"/>
</dbReference>
<evidence type="ECO:0000256" key="1">
    <source>
        <dbReference type="SAM" id="Phobius"/>
    </source>
</evidence>
<protein>
    <submittedName>
        <fullName evidence="3">Small integral membrane protein 11A</fullName>
    </submittedName>
</protein>
<dbReference type="OrthoDB" id="9905024at2759"/>
<keyword evidence="2" id="KW-1185">Reference proteome</keyword>
<keyword evidence="1" id="KW-1133">Transmembrane helix</keyword>
<accession>A0A8J0UBC2</accession>
<sequence>MPRALPLVEFCFVPETLVAKVPPRQFTARCRELLGSEVTKMPEINWNVLENFPLLLYILAAKTILICLAFAGVKIYQSKKIEAQLKLEREAKLKMAAEKEEMDKKED</sequence>
<proteinExistence type="predicted"/>
<feature type="transmembrane region" description="Helical" evidence="1">
    <location>
        <begin position="54"/>
        <end position="76"/>
    </location>
</feature>
<evidence type="ECO:0000313" key="3">
    <source>
        <dbReference type="RefSeq" id="XP_018104383.1"/>
    </source>
</evidence>
<keyword evidence="1" id="KW-0472">Membrane</keyword>
<dbReference type="Proteomes" id="UP000186698">
    <property type="component" value="Chromosome 2S"/>
</dbReference>
<dbReference type="AlphaFoldDB" id="A0A8J0UBC2"/>
<reference evidence="2" key="1">
    <citation type="submission" date="2024-06" db="UniProtKB">
        <authorList>
            <consortium name="RefSeq"/>
        </authorList>
    </citation>
    <scope>NUCLEOTIDE SEQUENCE [LARGE SCALE GENOMIC DNA]</scope>
    <source>
        <strain evidence="2">J_2021</strain>
    </source>
</reference>
<reference evidence="3" key="2">
    <citation type="submission" date="2025-08" db="UniProtKB">
        <authorList>
            <consortium name="RefSeq"/>
        </authorList>
    </citation>
    <scope>IDENTIFICATION</scope>
    <source>
        <strain evidence="3">J_2021</strain>
        <tissue evidence="3">Erythrocytes</tissue>
    </source>
</reference>
<organism evidence="2 3">
    <name type="scientific">Xenopus laevis</name>
    <name type="common">African clawed frog</name>
    <dbReference type="NCBI Taxonomy" id="8355"/>
    <lineage>
        <taxon>Eukaryota</taxon>
        <taxon>Metazoa</taxon>
        <taxon>Chordata</taxon>
        <taxon>Craniata</taxon>
        <taxon>Vertebrata</taxon>
        <taxon>Euteleostomi</taxon>
        <taxon>Amphibia</taxon>
        <taxon>Batrachia</taxon>
        <taxon>Anura</taxon>
        <taxon>Pipoidea</taxon>
        <taxon>Pipidae</taxon>
        <taxon>Xenopodinae</taxon>
        <taxon>Xenopus</taxon>
        <taxon>Xenopus</taxon>
    </lineage>
</organism>
<dbReference type="PANTHER" id="PTHR35975:SF1">
    <property type="entry name" value="SMALL INTEGRAL MEMBRANE PROTEIN 11"/>
    <property type="match status" value="1"/>
</dbReference>
<name>A0A8J0UBC2_XENLA</name>
<dbReference type="Pfam" id="PF14981">
    <property type="entry name" value="FAM165"/>
    <property type="match status" value="1"/>
</dbReference>
<dbReference type="GeneID" id="108709234"/>
<dbReference type="CTD" id="108709234"/>
<keyword evidence="1" id="KW-0812">Transmembrane</keyword>
<dbReference type="KEGG" id="xla:108709234"/>
<dbReference type="RefSeq" id="XP_018104383.1">
    <property type="nucleotide sequence ID" value="XM_018248894.2"/>
</dbReference>
<dbReference type="PANTHER" id="PTHR35975">
    <property type="entry name" value="SMALL INTEGRAL MEMBRANE PROTEIN 11A"/>
    <property type="match status" value="1"/>
</dbReference>
<gene>
    <name evidence="4" type="primary">smim11.S</name>
    <name evidence="3" type="synonym">smim11a.S</name>
</gene>
<dbReference type="Xenbase" id="XB-GENE-17346266">
    <property type="gene designation" value="smim11.S"/>
</dbReference>